<dbReference type="GO" id="GO:0030295">
    <property type="term" value="F:protein kinase activator activity"/>
    <property type="evidence" value="ECO:0007669"/>
    <property type="project" value="TreeGrafter"/>
</dbReference>
<dbReference type="PANTHER" id="PTHR42878:SF7">
    <property type="entry name" value="SENSOR HISTIDINE KINASE GLRK"/>
    <property type="match status" value="1"/>
</dbReference>
<dbReference type="InterPro" id="IPR035965">
    <property type="entry name" value="PAS-like_dom_sf"/>
</dbReference>
<dbReference type="Pfam" id="PF00512">
    <property type="entry name" value="HisKA"/>
    <property type="match status" value="1"/>
</dbReference>
<dbReference type="CDD" id="cd00082">
    <property type="entry name" value="HisKA"/>
    <property type="match status" value="1"/>
</dbReference>
<dbReference type="CDD" id="cd00075">
    <property type="entry name" value="HATPase"/>
    <property type="match status" value="1"/>
</dbReference>
<comment type="caution">
    <text evidence="16">The sequence shown here is derived from an EMBL/GenBank/DDBJ whole genome shotgun (WGS) entry which is preliminary data.</text>
</comment>
<dbReference type="InterPro" id="IPR000014">
    <property type="entry name" value="PAS"/>
</dbReference>
<evidence type="ECO:0000313" key="16">
    <source>
        <dbReference type="EMBL" id="MCY1009524.1"/>
    </source>
</evidence>
<accession>A0A9X3J0C5</accession>
<comment type="catalytic activity">
    <reaction evidence="1">
        <text>ATP + protein L-histidine = ADP + protein N-phospho-L-histidine.</text>
        <dbReference type="EC" id="2.7.13.3"/>
    </reaction>
</comment>
<dbReference type="NCBIfam" id="TIGR00229">
    <property type="entry name" value="sensory_box"/>
    <property type="match status" value="1"/>
</dbReference>
<sequence length="357" mass="39042">MSRTADDDTRAAERRFTALAQATGQTVWRLAPDGDRPLEDSPGFRALTGVSREQWLERGLLAGVHAEDREHVEASVRAAFAAGAAWELEVRLPRPDGQPAWTLLRAAPVTDARGERLEWVGVAADIHKRKDVETFREMMLGILGHDLRNPLNAMMVSAQLALLRAREEPVRTPLERVLASGERMGRLIEQLLDLTQVRLGRGIAIGPVAADLREIVEQAIEELPNGKTRVRFDAVGDLRGTWDFDRLLQVVTILVGNAIDHGTPGTTITVRAVGDAPDAVELTVHNLGPAVPESVRDSVFEPFRRTDPARRHGARALGLGLFVTRQLVLAHGGTIAFESSDAGGNLMHVHLPRRPPA</sequence>
<dbReference type="SMART" id="SM00387">
    <property type="entry name" value="HATPase_c"/>
    <property type="match status" value="1"/>
</dbReference>
<evidence type="ECO:0000256" key="4">
    <source>
        <dbReference type="ARBA" id="ARBA00022553"/>
    </source>
</evidence>
<evidence type="ECO:0000259" key="14">
    <source>
        <dbReference type="PROSITE" id="PS50112"/>
    </source>
</evidence>
<evidence type="ECO:0000256" key="3">
    <source>
        <dbReference type="ARBA" id="ARBA00012438"/>
    </source>
</evidence>
<dbReference type="SUPFAM" id="SSF55785">
    <property type="entry name" value="PYP-like sensor domain (PAS domain)"/>
    <property type="match status" value="1"/>
</dbReference>
<evidence type="ECO:0000256" key="8">
    <source>
        <dbReference type="ARBA" id="ARBA00022777"/>
    </source>
</evidence>
<keyword evidence="7" id="KW-0547">Nucleotide-binding</keyword>
<reference evidence="16" key="1">
    <citation type="submission" date="2022-11" db="EMBL/GenBank/DDBJ databases">
        <title>Minimal conservation of predation-associated metabolite biosynthetic gene clusters underscores biosynthetic potential of Myxococcota including descriptions for ten novel species: Archangium lansinium sp. nov., Myxococcus landrumus sp. nov., Nannocystis bai.</title>
        <authorList>
            <person name="Ahearne A."/>
            <person name="Stevens C."/>
            <person name="Phillips K."/>
        </authorList>
    </citation>
    <scope>NUCLEOTIDE SEQUENCE</scope>
    <source>
        <strain evidence="16">Na p29</strain>
    </source>
</reference>
<dbReference type="InterPro" id="IPR003594">
    <property type="entry name" value="HATPase_dom"/>
</dbReference>
<dbReference type="EC" id="2.7.13.3" evidence="3"/>
<dbReference type="PANTHER" id="PTHR42878">
    <property type="entry name" value="TWO-COMPONENT HISTIDINE KINASE"/>
    <property type="match status" value="1"/>
</dbReference>
<evidence type="ECO:0000256" key="1">
    <source>
        <dbReference type="ARBA" id="ARBA00000085"/>
    </source>
</evidence>
<evidence type="ECO:0000256" key="12">
    <source>
        <dbReference type="ARBA" id="ARBA00023136"/>
    </source>
</evidence>
<keyword evidence="4" id="KW-0597">Phosphoprotein</keyword>
<dbReference type="SMART" id="SM00086">
    <property type="entry name" value="PAC"/>
    <property type="match status" value="1"/>
</dbReference>
<dbReference type="Gene3D" id="3.30.565.10">
    <property type="entry name" value="Histidine kinase-like ATPase, C-terminal domain"/>
    <property type="match status" value="1"/>
</dbReference>
<evidence type="ECO:0000313" key="17">
    <source>
        <dbReference type="Proteomes" id="UP001150924"/>
    </source>
</evidence>
<evidence type="ECO:0000256" key="6">
    <source>
        <dbReference type="ARBA" id="ARBA00022692"/>
    </source>
</evidence>
<feature type="domain" description="PAS" evidence="14">
    <location>
        <begin position="12"/>
        <end position="83"/>
    </location>
</feature>
<feature type="domain" description="Histidine kinase" evidence="13">
    <location>
        <begin position="142"/>
        <end position="355"/>
    </location>
</feature>
<dbReference type="AlphaFoldDB" id="A0A9X3J0C5"/>
<dbReference type="InterPro" id="IPR036890">
    <property type="entry name" value="HATPase_C_sf"/>
</dbReference>
<keyword evidence="17" id="KW-1185">Reference proteome</keyword>
<evidence type="ECO:0000259" key="13">
    <source>
        <dbReference type="PROSITE" id="PS50109"/>
    </source>
</evidence>
<dbReference type="EMBL" id="JAPNKE010000002">
    <property type="protein sequence ID" value="MCY1009524.1"/>
    <property type="molecule type" value="Genomic_DNA"/>
</dbReference>
<comment type="subcellular location">
    <subcellularLocation>
        <location evidence="2">Membrane</location>
        <topology evidence="2">Multi-pass membrane protein</topology>
    </subcellularLocation>
</comment>
<dbReference type="GO" id="GO:0007234">
    <property type="term" value="P:osmosensory signaling via phosphorelay pathway"/>
    <property type="evidence" value="ECO:0007669"/>
    <property type="project" value="TreeGrafter"/>
</dbReference>
<dbReference type="Gene3D" id="1.10.287.130">
    <property type="match status" value="1"/>
</dbReference>
<evidence type="ECO:0000256" key="9">
    <source>
        <dbReference type="ARBA" id="ARBA00022840"/>
    </source>
</evidence>
<dbReference type="InterPro" id="IPR004358">
    <property type="entry name" value="Sig_transdc_His_kin-like_C"/>
</dbReference>
<dbReference type="InterPro" id="IPR005467">
    <property type="entry name" value="His_kinase_dom"/>
</dbReference>
<evidence type="ECO:0000256" key="10">
    <source>
        <dbReference type="ARBA" id="ARBA00022989"/>
    </source>
</evidence>
<dbReference type="InterPro" id="IPR013655">
    <property type="entry name" value="PAS_fold_3"/>
</dbReference>
<dbReference type="Gene3D" id="3.30.450.20">
    <property type="entry name" value="PAS domain"/>
    <property type="match status" value="1"/>
</dbReference>
<protein>
    <recommendedName>
        <fullName evidence="3">histidine kinase</fullName>
        <ecNumber evidence="3">2.7.13.3</ecNumber>
    </recommendedName>
</protein>
<dbReference type="SUPFAM" id="SSF55874">
    <property type="entry name" value="ATPase domain of HSP90 chaperone/DNA topoisomerase II/histidine kinase"/>
    <property type="match status" value="1"/>
</dbReference>
<dbReference type="SMART" id="SM00388">
    <property type="entry name" value="HisKA"/>
    <property type="match status" value="1"/>
</dbReference>
<dbReference type="PROSITE" id="PS50113">
    <property type="entry name" value="PAC"/>
    <property type="match status" value="1"/>
</dbReference>
<dbReference type="GO" id="GO:0000155">
    <property type="term" value="F:phosphorelay sensor kinase activity"/>
    <property type="evidence" value="ECO:0007669"/>
    <property type="project" value="InterPro"/>
</dbReference>
<feature type="domain" description="PAC" evidence="15">
    <location>
        <begin position="86"/>
        <end position="138"/>
    </location>
</feature>
<dbReference type="RefSeq" id="WP_267772190.1">
    <property type="nucleotide sequence ID" value="NZ_JAPNKE010000002.1"/>
</dbReference>
<dbReference type="GO" id="GO:0000156">
    <property type="term" value="F:phosphorelay response regulator activity"/>
    <property type="evidence" value="ECO:0007669"/>
    <property type="project" value="TreeGrafter"/>
</dbReference>
<dbReference type="InterPro" id="IPR036097">
    <property type="entry name" value="HisK_dim/P_sf"/>
</dbReference>
<keyword evidence="5" id="KW-0808">Transferase</keyword>
<name>A0A9X3J0C5_9BACT</name>
<dbReference type="PRINTS" id="PR00344">
    <property type="entry name" value="BCTRLSENSOR"/>
</dbReference>
<evidence type="ECO:0000256" key="2">
    <source>
        <dbReference type="ARBA" id="ARBA00004141"/>
    </source>
</evidence>
<keyword evidence="9" id="KW-0067">ATP-binding</keyword>
<dbReference type="PROSITE" id="PS50112">
    <property type="entry name" value="PAS"/>
    <property type="match status" value="1"/>
</dbReference>
<evidence type="ECO:0000259" key="15">
    <source>
        <dbReference type="PROSITE" id="PS50113"/>
    </source>
</evidence>
<keyword evidence="8 16" id="KW-0418">Kinase</keyword>
<dbReference type="InterPro" id="IPR050351">
    <property type="entry name" value="BphY/WalK/GraS-like"/>
</dbReference>
<dbReference type="CDD" id="cd00130">
    <property type="entry name" value="PAS"/>
    <property type="match status" value="1"/>
</dbReference>
<gene>
    <name evidence="16" type="ORF">OV079_28955</name>
</gene>
<dbReference type="Pfam" id="PF02518">
    <property type="entry name" value="HATPase_c"/>
    <property type="match status" value="1"/>
</dbReference>
<evidence type="ECO:0000256" key="11">
    <source>
        <dbReference type="ARBA" id="ARBA00023012"/>
    </source>
</evidence>
<dbReference type="GO" id="GO:0016020">
    <property type="term" value="C:membrane"/>
    <property type="evidence" value="ECO:0007669"/>
    <property type="project" value="UniProtKB-SubCell"/>
</dbReference>
<dbReference type="PROSITE" id="PS50109">
    <property type="entry name" value="HIS_KIN"/>
    <property type="match status" value="1"/>
</dbReference>
<keyword evidence="11" id="KW-0902">Two-component regulatory system</keyword>
<dbReference type="Proteomes" id="UP001150924">
    <property type="component" value="Unassembled WGS sequence"/>
</dbReference>
<evidence type="ECO:0000256" key="5">
    <source>
        <dbReference type="ARBA" id="ARBA00022679"/>
    </source>
</evidence>
<dbReference type="SUPFAM" id="SSF47384">
    <property type="entry name" value="Homodimeric domain of signal transducing histidine kinase"/>
    <property type="match status" value="1"/>
</dbReference>
<keyword evidence="10" id="KW-1133">Transmembrane helix</keyword>
<organism evidence="16 17">
    <name type="scientific">Nannocystis pusilla</name>
    <dbReference type="NCBI Taxonomy" id="889268"/>
    <lineage>
        <taxon>Bacteria</taxon>
        <taxon>Pseudomonadati</taxon>
        <taxon>Myxococcota</taxon>
        <taxon>Polyangia</taxon>
        <taxon>Nannocystales</taxon>
        <taxon>Nannocystaceae</taxon>
        <taxon>Nannocystis</taxon>
    </lineage>
</organism>
<dbReference type="GO" id="GO:0005524">
    <property type="term" value="F:ATP binding"/>
    <property type="evidence" value="ECO:0007669"/>
    <property type="project" value="UniProtKB-KW"/>
</dbReference>
<keyword evidence="12" id="KW-0472">Membrane</keyword>
<dbReference type="InterPro" id="IPR000700">
    <property type="entry name" value="PAS-assoc_C"/>
</dbReference>
<dbReference type="InterPro" id="IPR003661">
    <property type="entry name" value="HisK_dim/P_dom"/>
</dbReference>
<evidence type="ECO:0000256" key="7">
    <source>
        <dbReference type="ARBA" id="ARBA00022741"/>
    </source>
</evidence>
<proteinExistence type="predicted"/>
<keyword evidence="6" id="KW-0812">Transmembrane</keyword>
<dbReference type="Pfam" id="PF08447">
    <property type="entry name" value="PAS_3"/>
    <property type="match status" value="1"/>
</dbReference>
<dbReference type="InterPro" id="IPR001610">
    <property type="entry name" value="PAC"/>
</dbReference>